<evidence type="ECO:0000313" key="1">
    <source>
        <dbReference type="EMBL" id="MED5015746.1"/>
    </source>
</evidence>
<dbReference type="Proteomes" id="UP001343257">
    <property type="component" value="Unassembled WGS sequence"/>
</dbReference>
<name>A0ABU6PNJ3_9BACL</name>
<protein>
    <submittedName>
        <fullName evidence="1">Uncharacterized protein</fullName>
    </submittedName>
</protein>
<accession>A0ABU6PNJ3</accession>
<keyword evidence="2" id="KW-1185">Reference proteome</keyword>
<comment type="caution">
    <text evidence="1">The sequence shown here is derived from an EMBL/GenBank/DDBJ whole genome shotgun (WGS) entry which is preliminary data.</text>
</comment>
<sequence length="53" mass="6073">MQQPAWYAGSMYVNDQFNKLVEDVLLIQMHRQANRSNTAFPTAKGFGRRSKAV</sequence>
<gene>
    <name evidence="1" type="ORF">P9847_00325</name>
</gene>
<dbReference type="RefSeq" id="WP_328274422.1">
    <property type="nucleotide sequence ID" value="NZ_JARTLD010000001.1"/>
</dbReference>
<reference evidence="1 2" key="1">
    <citation type="submission" date="2023-03" db="EMBL/GenBank/DDBJ databases">
        <title>Bacillus Genome Sequencing.</title>
        <authorList>
            <person name="Dunlap C."/>
        </authorList>
    </citation>
    <scope>NUCLEOTIDE SEQUENCE [LARGE SCALE GENOMIC DNA]</scope>
    <source>
        <strain evidence="1 2">NRS-52</strain>
    </source>
</reference>
<evidence type="ECO:0000313" key="2">
    <source>
        <dbReference type="Proteomes" id="UP001343257"/>
    </source>
</evidence>
<dbReference type="EMBL" id="JARTLD010000001">
    <property type="protein sequence ID" value="MED5015746.1"/>
    <property type="molecule type" value="Genomic_DNA"/>
</dbReference>
<organism evidence="1 2">
    <name type="scientific">Paenibacillus chibensis</name>
    <dbReference type="NCBI Taxonomy" id="59846"/>
    <lineage>
        <taxon>Bacteria</taxon>
        <taxon>Bacillati</taxon>
        <taxon>Bacillota</taxon>
        <taxon>Bacilli</taxon>
        <taxon>Bacillales</taxon>
        <taxon>Paenibacillaceae</taxon>
        <taxon>Paenibacillus</taxon>
    </lineage>
</organism>
<proteinExistence type="predicted"/>